<comment type="similarity">
    <text evidence="3">Belongs to the ribose 5-phosphate isomerase family.</text>
</comment>
<dbReference type="PANTHER" id="PTHR11934:SF0">
    <property type="entry name" value="RIBOSE-5-PHOSPHATE ISOMERASE"/>
    <property type="match status" value="1"/>
</dbReference>
<feature type="binding site" evidence="3">
    <location>
        <begin position="37"/>
        <end position="40"/>
    </location>
    <ligand>
        <name>substrate</name>
    </ligand>
</feature>
<dbReference type="Gene3D" id="3.30.70.260">
    <property type="match status" value="1"/>
</dbReference>
<evidence type="ECO:0000256" key="2">
    <source>
        <dbReference type="ARBA" id="ARBA00023235"/>
    </source>
</evidence>
<comment type="subunit">
    <text evidence="3">Homodimer.</text>
</comment>
<dbReference type="EC" id="5.3.1.6" evidence="3"/>
<protein>
    <recommendedName>
        <fullName evidence="3">Ribose-5-phosphate isomerase A</fullName>
        <ecNumber evidence="3">5.3.1.6</ecNumber>
    </recommendedName>
    <alternativeName>
        <fullName evidence="3">Phosphoriboisomerase A</fullName>
        <shortName evidence="3">PRI</shortName>
    </alternativeName>
</protein>
<comment type="catalytic activity">
    <reaction evidence="1 3">
        <text>aldehydo-D-ribose 5-phosphate = D-ribulose 5-phosphate</text>
        <dbReference type="Rhea" id="RHEA:14657"/>
        <dbReference type="ChEBI" id="CHEBI:58121"/>
        <dbReference type="ChEBI" id="CHEBI:58273"/>
        <dbReference type="EC" id="5.3.1.6"/>
    </reaction>
</comment>
<name>A0A3E0E3E3_9BACT</name>
<gene>
    <name evidence="3" type="primary">rpiA</name>
    <name evidence="4" type="ORF">C8N25_102210</name>
</gene>
<keyword evidence="5" id="KW-1185">Reference proteome</keyword>
<dbReference type="GO" id="GO:0005829">
    <property type="term" value="C:cytosol"/>
    <property type="evidence" value="ECO:0007669"/>
    <property type="project" value="TreeGrafter"/>
</dbReference>
<dbReference type="EMBL" id="QUNF01000002">
    <property type="protein sequence ID" value="REG92807.1"/>
    <property type="molecule type" value="Genomic_DNA"/>
</dbReference>
<dbReference type="GO" id="GO:0004751">
    <property type="term" value="F:ribose-5-phosphate isomerase activity"/>
    <property type="evidence" value="ECO:0007669"/>
    <property type="project" value="UniProtKB-UniRule"/>
</dbReference>
<dbReference type="GO" id="GO:0006014">
    <property type="term" value="P:D-ribose metabolic process"/>
    <property type="evidence" value="ECO:0007669"/>
    <property type="project" value="TreeGrafter"/>
</dbReference>
<dbReference type="SUPFAM" id="SSF75445">
    <property type="entry name" value="D-ribose-5-phosphate isomerase (RpiA), lid domain"/>
    <property type="match status" value="1"/>
</dbReference>
<dbReference type="OrthoDB" id="5870696at2"/>
<proteinExistence type="inferred from homology"/>
<dbReference type="InterPro" id="IPR004788">
    <property type="entry name" value="Ribose5P_isomerase_type_A"/>
</dbReference>
<dbReference type="InterPro" id="IPR020672">
    <property type="entry name" value="Ribose5P_isomerase_typA_subgr"/>
</dbReference>
<feature type="binding site" evidence="3">
    <location>
        <begin position="92"/>
        <end position="95"/>
    </location>
    <ligand>
        <name>substrate</name>
    </ligand>
</feature>
<evidence type="ECO:0000313" key="5">
    <source>
        <dbReference type="Proteomes" id="UP000256405"/>
    </source>
</evidence>
<accession>A0A3E0E3E3</accession>
<feature type="binding site" evidence="3">
    <location>
        <position position="132"/>
    </location>
    <ligand>
        <name>substrate</name>
    </ligand>
</feature>
<keyword evidence="2 3" id="KW-0413">Isomerase</keyword>
<dbReference type="InterPro" id="IPR037171">
    <property type="entry name" value="NagB/RpiA_transferase-like"/>
</dbReference>
<dbReference type="CDD" id="cd01398">
    <property type="entry name" value="RPI_A"/>
    <property type="match status" value="1"/>
</dbReference>
<dbReference type="FunFam" id="3.40.50.1360:FF:000001">
    <property type="entry name" value="Ribose-5-phosphate isomerase A"/>
    <property type="match status" value="1"/>
</dbReference>
<dbReference type="PANTHER" id="PTHR11934">
    <property type="entry name" value="RIBOSE-5-PHOSPHATE ISOMERASE"/>
    <property type="match status" value="1"/>
</dbReference>
<dbReference type="RefSeq" id="WP_086539801.1">
    <property type="nucleotide sequence ID" value="NZ_MSSW01000003.1"/>
</dbReference>
<comment type="function">
    <text evidence="3">Catalyzes the reversible conversion of ribose-5-phosphate to ribulose 5-phosphate.</text>
</comment>
<sequence length="237" mass="25774">MKLVKKKASEAIEKEKQLAALAAVSYIQNGQVIGLGSGSTANYAIREIGKLVQNGFQLKAIPTSKKTQLLAESFHIPIIDSNSIDHIDITIDGADEFNDDMVLIKGGGGALFREKIVASMTRKQIIIADSSKLVRHLGLEFKLPIEVIPFASNYVMNRLHILGGTSIIRQKGGKAFVTDLGNWILDVDLGHIRDPLSLSRSLDEIVGVVCHGLFIDLADIIIMGKGETTEAFLRPKS</sequence>
<feature type="active site" description="Proton acceptor" evidence="3">
    <location>
        <position position="114"/>
    </location>
</feature>
<evidence type="ECO:0000256" key="3">
    <source>
        <dbReference type="HAMAP-Rule" id="MF_00170"/>
    </source>
</evidence>
<dbReference type="Gene3D" id="3.40.50.1360">
    <property type="match status" value="1"/>
</dbReference>
<evidence type="ECO:0000256" key="1">
    <source>
        <dbReference type="ARBA" id="ARBA00001713"/>
    </source>
</evidence>
<dbReference type="NCBIfam" id="TIGR00021">
    <property type="entry name" value="rpiA"/>
    <property type="match status" value="1"/>
</dbReference>
<dbReference type="HAMAP" id="MF_00170">
    <property type="entry name" value="Rib_5P_isom_A"/>
    <property type="match status" value="1"/>
</dbReference>
<dbReference type="SUPFAM" id="SSF100950">
    <property type="entry name" value="NagB/RpiA/CoA transferase-like"/>
    <property type="match status" value="1"/>
</dbReference>
<dbReference type="UniPathway" id="UPA00115">
    <property type="reaction ID" value="UER00412"/>
</dbReference>
<dbReference type="NCBIfam" id="NF001924">
    <property type="entry name" value="PRK00702.1"/>
    <property type="match status" value="1"/>
</dbReference>
<feature type="binding site" evidence="3">
    <location>
        <begin position="105"/>
        <end position="108"/>
    </location>
    <ligand>
        <name>substrate</name>
    </ligand>
</feature>
<dbReference type="Proteomes" id="UP000256405">
    <property type="component" value="Unassembled WGS sequence"/>
</dbReference>
<evidence type="ECO:0000313" key="4">
    <source>
        <dbReference type="EMBL" id="REG92807.1"/>
    </source>
</evidence>
<comment type="pathway">
    <text evidence="3">Carbohydrate degradation; pentose phosphate pathway; D-ribose 5-phosphate from D-ribulose 5-phosphate (non-oxidative stage): step 1/1.</text>
</comment>
<dbReference type="GO" id="GO:0009052">
    <property type="term" value="P:pentose-phosphate shunt, non-oxidative branch"/>
    <property type="evidence" value="ECO:0007669"/>
    <property type="project" value="UniProtKB-UniRule"/>
</dbReference>
<dbReference type="Pfam" id="PF06026">
    <property type="entry name" value="Rib_5-P_isom_A"/>
    <property type="match status" value="1"/>
</dbReference>
<comment type="caution">
    <text evidence="4">The sequence shown here is derived from an EMBL/GenBank/DDBJ whole genome shotgun (WGS) entry which is preliminary data.</text>
</comment>
<dbReference type="AlphaFoldDB" id="A0A3E0E3E3"/>
<reference evidence="4 5" key="1">
    <citation type="submission" date="2018-08" db="EMBL/GenBank/DDBJ databases">
        <title>Genomic Encyclopedia of Archaeal and Bacterial Type Strains, Phase II (KMG-II): from individual species to whole genera.</title>
        <authorList>
            <person name="Goeker M."/>
        </authorList>
    </citation>
    <scope>NUCLEOTIDE SEQUENCE [LARGE SCALE GENOMIC DNA]</scope>
    <source>
        <strain evidence="4 5">DSM 15986</strain>
    </source>
</reference>
<organism evidence="4 5">
    <name type="scientific">Algoriphagus antarcticus</name>
    <dbReference type="NCBI Taxonomy" id="238540"/>
    <lineage>
        <taxon>Bacteria</taxon>
        <taxon>Pseudomonadati</taxon>
        <taxon>Bacteroidota</taxon>
        <taxon>Cytophagia</taxon>
        <taxon>Cytophagales</taxon>
        <taxon>Cyclobacteriaceae</taxon>
        <taxon>Algoriphagus</taxon>
    </lineage>
</organism>